<dbReference type="InterPro" id="IPR042122">
    <property type="entry name" value="Ser_AcTrfase_N_sf"/>
</dbReference>
<dbReference type="InterPro" id="IPR001451">
    <property type="entry name" value="Hexapep"/>
</dbReference>
<reference evidence="8 9" key="1">
    <citation type="submission" date="2018-05" db="EMBL/GenBank/DDBJ databases">
        <title>Genomic Encyclopedia of Type Strains, Phase IV (KMG-IV): sequencing the most valuable type-strain genomes for metagenomic binning, comparative biology and taxonomic classification.</title>
        <authorList>
            <person name="Goeker M."/>
        </authorList>
    </citation>
    <scope>NUCLEOTIDE SEQUENCE [LARGE SCALE GENOMIC DNA]</scope>
    <source>
        <strain evidence="8 9">DSM 24906</strain>
    </source>
</reference>
<evidence type="ECO:0000256" key="1">
    <source>
        <dbReference type="ARBA" id="ARBA00007274"/>
    </source>
</evidence>
<dbReference type="Proteomes" id="UP000245921">
    <property type="component" value="Unassembled WGS sequence"/>
</dbReference>
<evidence type="ECO:0000313" key="8">
    <source>
        <dbReference type="EMBL" id="PWJ96508.1"/>
    </source>
</evidence>
<dbReference type="Pfam" id="PF00132">
    <property type="entry name" value="Hexapep"/>
    <property type="match status" value="1"/>
</dbReference>
<evidence type="ECO:0000256" key="6">
    <source>
        <dbReference type="ARBA" id="ARBA00049486"/>
    </source>
</evidence>
<accession>A0AA45HJN0</accession>
<dbReference type="FunFam" id="2.160.10.10:FF:000007">
    <property type="entry name" value="Serine acetyltransferase"/>
    <property type="match status" value="1"/>
</dbReference>
<dbReference type="PIRSF" id="PIRSF000441">
    <property type="entry name" value="CysE"/>
    <property type="match status" value="1"/>
</dbReference>
<protein>
    <recommendedName>
        <fullName evidence="7">Serine acetyltransferase</fullName>
        <ecNumber evidence="7">2.3.1.30</ecNumber>
    </recommendedName>
</protein>
<comment type="catalytic activity">
    <reaction evidence="6 7">
        <text>L-serine + acetyl-CoA = O-acetyl-L-serine + CoA</text>
        <dbReference type="Rhea" id="RHEA:24560"/>
        <dbReference type="ChEBI" id="CHEBI:33384"/>
        <dbReference type="ChEBI" id="CHEBI:57287"/>
        <dbReference type="ChEBI" id="CHEBI:57288"/>
        <dbReference type="ChEBI" id="CHEBI:58340"/>
        <dbReference type="EC" id="2.3.1.30"/>
    </reaction>
</comment>
<dbReference type="EC" id="2.3.1.30" evidence="7"/>
<dbReference type="InterPro" id="IPR005881">
    <property type="entry name" value="Ser_O-AcTrfase"/>
</dbReference>
<dbReference type="AlphaFoldDB" id="A0AA45HJN0"/>
<evidence type="ECO:0000256" key="3">
    <source>
        <dbReference type="ARBA" id="ARBA00022679"/>
    </source>
</evidence>
<dbReference type="Gene3D" id="1.10.3130.10">
    <property type="entry name" value="serine acetyltransferase, domain 1"/>
    <property type="match status" value="1"/>
</dbReference>
<comment type="similarity">
    <text evidence="1 7">Belongs to the transferase hexapeptide repeat family.</text>
</comment>
<dbReference type="NCBIfam" id="NF041874">
    <property type="entry name" value="EPS_EpsC"/>
    <property type="match status" value="1"/>
</dbReference>
<dbReference type="GO" id="GO:0006535">
    <property type="term" value="P:cysteine biosynthetic process from serine"/>
    <property type="evidence" value="ECO:0007669"/>
    <property type="project" value="InterPro"/>
</dbReference>
<keyword evidence="4" id="KW-0677">Repeat</keyword>
<dbReference type="GO" id="GO:0005737">
    <property type="term" value="C:cytoplasm"/>
    <property type="evidence" value="ECO:0007669"/>
    <property type="project" value="InterPro"/>
</dbReference>
<dbReference type="GO" id="GO:0009001">
    <property type="term" value="F:serine O-acetyltransferase activity"/>
    <property type="evidence" value="ECO:0007669"/>
    <property type="project" value="UniProtKB-EC"/>
</dbReference>
<dbReference type="CDD" id="cd03354">
    <property type="entry name" value="LbH_SAT"/>
    <property type="match status" value="1"/>
</dbReference>
<keyword evidence="3 7" id="KW-0808">Transferase</keyword>
<dbReference type="SUPFAM" id="SSF51161">
    <property type="entry name" value="Trimeric LpxA-like enzymes"/>
    <property type="match status" value="1"/>
</dbReference>
<dbReference type="PROSITE" id="PS00101">
    <property type="entry name" value="HEXAPEP_TRANSFERASES"/>
    <property type="match status" value="1"/>
</dbReference>
<dbReference type="Gene3D" id="2.160.10.10">
    <property type="entry name" value="Hexapeptide repeat proteins"/>
    <property type="match status" value="1"/>
</dbReference>
<keyword evidence="5 7" id="KW-0012">Acyltransferase</keyword>
<evidence type="ECO:0000313" key="9">
    <source>
        <dbReference type="Proteomes" id="UP000245921"/>
    </source>
</evidence>
<proteinExistence type="inferred from homology"/>
<dbReference type="InterPro" id="IPR053376">
    <property type="entry name" value="Serine_acetyltransferase"/>
</dbReference>
<dbReference type="InterPro" id="IPR011004">
    <property type="entry name" value="Trimer_LpxA-like_sf"/>
</dbReference>
<name>A0AA45HJN0_9BACT</name>
<keyword evidence="2" id="KW-0028">Amino-acid biosynthesis</keyword>
<gene>
    <name evidence="8" type="ORF">C7380_10180</name>
</gene>
<evidence type="ECO:0000256" key="4">
    <source>
        <dbReference type="ARBA" id="ARBA00022737"/>
    </source>
</evidence>
<keyword evidence="9" id="KW-1185">Reference proteome</keyword>
<organism evidence="8 9">
    <name type="scientific">Oceanotoga teriensis</name>
    <dbReference type="NCBI Taxonomy" id="515440"/>
    <lineage>
        <taxon>Bacteria</taxon>
        <taxon>Thermotogati</taxon>
        <taxon>Thermotogota</taxon>
        <taxon>Thermotogae</taxon>
        <taxon>Petrotogales</taxon>
        <taxon>Petrotogaceae</taxon>
        <taxon>Oceanotoga</taxon>
    </lineage>
</organism>
<dbReference type="EMBL" id="QGGI01000001">
    <property type="protein sequence ID" value="PWJ96508.1"/>
    <property type="molecule type" value="Genomic_DNA"/>
</dbReference>
<evidence type="ECO:0000256" key="2">
    <source>
        <dbReference type="ARBA" id="ARBA00022605"/>
    </source>
</evidence>
<evidence type="ECO:0000256" key="5">
    <source>
        <dbReference type="ARBA" id="ARBA00023315"/>
    </source>
</evidence>
<dbReference type="RefSeq" id="WP_240597455.1">
    <property type="nucleotide sequence ID" value="NZ_JAMHJO010000023.1"/>
</dbReference>
<dbReference type="InterPro" id="IPR045304">
    <property type="entry name" value="LbH_SAT"/>
</dbReference>
<dbReference type="PANTHER" id="PTHR42811">
    <property type="entry name" value="SERINE ACETYLTRANSFERASE"/>
    <property type="match status" value="1"/>
</dbReference>
<sequence>MFNFIKDFFKIFQNANKDLSMYLKKDPTASSKAKVFFTSTAFHGLLNYRFSHFFYKYKLYFISYLIHIFGKILYSMEIHPAAELEAGIVIDHGFGIVIGETAKVGEGTLIYHGVTLGSKKVVKGKRHPEIGKDVMLGSGAKILGPIFVGNGSIIGSNSVVLMDIPPKSLAVGIPAKIKKINCTSNSVMYLNDKISNADFII</sequence>
<dbReference type="InterPro" id="IPR018357">
    <property type="entry name" value="Hexapep_transf_CS"/>
</dbReference>
<comment type="caution">
    <text evidence="8">The sequence shown here is derived from an EMBL/GenBank/DDBJ whole genome shotgun (WGS) entry which is preliminary data.</text>
</comment>
<evidence type="ECO:0000256" key="7">
    <source>
        <dbReference type="PIRNR" id="PIRNR000441"/>
    </source>
</evidence>